<protein>
    <recommendedName>
        <fullName evidence="3">5'-nucleotidase</fullName>
        <ecNumber evidence="3">3.1.3.5</ecNumber>
    </recommendedName>
</protein>
<comment type="caution">
    <text evidence="7">The sequence shown here is derived from an EMBL/GenBank/DDBJ whole genome shotgun (WGS) entry which is preliminary data.</text>
</comment>
<dbReference type="GO" id="GO:0046872">
    <property type="term" value="F:metal ion binding"/>
    <property type="evidence" value="ECO:0007669"/>
    <property type="project" value="UniProtKB-KW"/>
</dbReference>
<comment type="similarity">
    <text evidence="2">Belongs to the SurE nucleotidase family.</text>
</comment>
<dbReference type="Gene3D" id="3.40.1210.10">
    <property type="entry name" value="Survival protein SurE-like phosphatase/nucleotidase"/>
    <property type="match status" value="1"/>
</dbReference>
<evidence type="ECO:0000256" key="5">
    <source>
        <dbReference type="ARBA" id="ARBA00022801"/>
    </source>
</evidence>
<evidence type="ECO:0000256" key="3">
    <source>
        <dbReference type="ARBA" id="ARBA00012643"/>
    </source>
</evidence>
<evidence type="ECO:0000256" key="4">
    <source>
        <dbReference type="ARBA" id="ARBA00022723"/>
    </source>
</evidence>
<keyword evidence="4" id="KW-0479">Metal-binding</keyword>
<dbReference type="SUPFAM" id="SSF64167">
    <property type="entry name" value="SurE-like"/>
    <property type="match status" value="1"/>
</dbReference>
<dbReference type="NCBIfam" id="TIGR00087">
    <property type="entry name" value="surE"/>
    <property type="match status" value="1"/>
</dbReference>
<keyword evidence="5" id="KW-0378">Hydrolase</keyword>
<evidence type="ECO:0000256" key="1">
    <source>
        <dbReference type="ARBA" id="ARBA00000815"/>
    </source>
</evidence>
<gene>
    <name evidence="7" type="primary">surE</name>
    <name evidence="7" type="ORF">ENR47_14035</name>
</gene>
<dbReference type="EC" id="3.1.3.5" evidence="3"/>
<dbReference type="PANTHER" id="PTHR30457">
    <property type="entry name" value="5'-NUCLEOTIDASE SURE"/>
    <property type="match status" value="1"/>
</dbReference>
<accession>A0A832M6L7</accession>
<dbReference type="InterPro" id="IPR036523">
    <property type="entry name" value="SurE-like_sf"/>
</dbReference>
<feature type="domain" description="Survival protein SurE-like phosphatase/nucleotidase" evidence="6">
    <location>
        <begin position="4"/>
        <end position="167"/>
    </location>
</feature>
<dbReference type="InterPro" id="IPR002828">
    <property type="entry name" value="SurE-like_Pase/nucleotidase"/>
</dbReference>
<dbReference type="GO" id="GO:0008253">
    <property type="term" value="F:5'-nucleotidase activity"/>
    <property type="evidence" value="ECO:0007669"/>
    <property type="project" value="UniProtKB-EC"/>
</dbReference>
<evidence type="ECO:0000313" key="7">
    <source>
        <dbReference type="EMBL" id="HGW95376.1"/>
    </source>
</evidence>
<comment type="catalytic activity">
    <reaction evidence="1">
        <text>a ribonucleoside 5'-phosphate + H2O = a ribonucleoside + phosphate</text>
        <dbReference type="Rhea" id="RHEA:12484"/>
        <dbReference type="ChEBI" id="CHEBI:15377"/>
        <dbReference type="ChEBI" id="CHEBI:18254"/>
        <dbReference type="ChEBI" id="CHEBI:43474"/>
        <dbReference type="ChEBI" id="CHEBI:58043"/>
        <dbReference type="EC" id="3.1.3.5"/>
    </reaction>
</comment>
<name>A0A832M6L7_9CYAN</name>
<organism evidence="7">
    <name type="scientific">Oscillatoriales cyanobacterium SpSt-402</name>
    <dbReference type="NCBI Taxonomy" id="2282168"/>
    <lineage>
        <taxon>Bacteria</taxon>
        <taxon>Bacillati</taxon>
        <taxon>Cyanobacteriota</taxon>
        <taxon>Cyanophyceae</taxon>
        <taxon>Oscillatoriophycideae</taxon>
        <taxon>Oscillatoriales</taxon>
    </lineage>
</organism>
<dbReference type="NCBIfam" id="NF001493">
    <property type="entry name" value="PRK00346.2-3"/>
    <property type="match status" value="1"/>
</dbReference>
<dbReference type="PANTHER" id="PTHR30457:SF0">
    <property type="entry name" value="PHOSPHATASE, PUTATIVE (AFU_ORTHOLOGUE AFUA_4G01070)-RELATED"/>
    <property type="match status" value="1"/>
</dbReference>
<sequence>MVFVLTNDDGIDAPGLRSLQQAVKHLNLDAVIVVPQEHLSGCGHQVTTTSPIEVQKRSEQEYAIAGTPADCVRIAVSHLCPTVKWVLSGINSGGNLGADVYISGTVAAVREASLHRIPGIAFSHYRQGNRGIDWDFASYLAHKVLMDLLARPIPQNAFWNVNLPHLPLGTDDPPIVFCSPCTQPLPVVYRVVGNQYYYAGEYSKRLRDPDRDVEVCFAGQIAVTQIAI</sequence>
<dbReference type="EMBL" id="DSRD01000870">
    <property type="protein sequence ID" value="HGW95376.1"/>
    <property type="molecule type" value="Genomic_DNA"/>
</dbReference>
<dbReference type="Pfam" id="PF01975">
    <property type="entry name" value="SurE"/>
    <property type="match status" value="1"/>
</dbReference>
<proteinExistence type="inferred from homology"/>
<evidence type="ECO:0000256" key="2">
    <source>
        <dbReference type="ARBA" id="ARBA00011062"/>
    </source>
</evidence>
<reference evidence="7" key="1">
    <citation type="journal article" date="2020" name="mSystems">
        <title>Genome- and Community-Level Interaction Insights into Carbon Utilization and Element Cycling Functions of Hydrothermarchaeota in Hydrothermal Sediment.</title>
        <authorList>
            <person name="Zhou Z."/>
            <person name="Liu Y."/>
            <person name="Xu W."/>
            <person name="Pan J."/>
            <person name="Luo Z.H."/>
            <person name="Li M."/>
        </authorList>
    </citation>
    <scope>NUCLEOTIDE SEQUENCE [LARGE SCALE GENOMIC DNA]</scope>
    <source>
        <strain evidence="7">SpSt-402</strain>
    </source>
</reference>
<evidence type="ECO:0000259" key="6">
    <source>
        <dbReference type="Pfam" id="PF01975"/>
    </source>
</evidence>
<dbReference type="InterPro" id="IPR030048">
    <property type="entry name" value="SurE"/>
</dbReference>
<dbReference type="AlphaFoldDB" id="A0A832M6L7"/>